<dbReference type="OrthoDB" id="2396061at2759"/>
<dbReference type="AlphaFoldDB" id="A0A9P6QDB9"/>
<dbReference type="EMBL" id="JAAAJA010000034">
    <property type="protein sequence ID" value="KAG0265322.1"/>
    <property type="molecule type" value="Genomic_DNA"/>
</dbReference>
<evidence type="ECO:0000313" key="2">
    <source>
        <dbReference type="Proteomes" id="UP000726737"/>
    </source>
</evidence>
<comment type="caution">
    <text evidence="1">The sequence shown here is derived from an EMBL/GenBank/DDBJ whole genome shotgun (WGS) entry which is preliminary data.</text>
</comment>
<dbReference type="InterPro" id="IPR032675">
    <property type="entry name" value="LRR_dom_sf"/>
</dbReference>
<evidence type="ECO:0008006" key="3">
    <source>
        <dbReference type="Google" id="ProtNLM"/>
    </source>
</evidence>
<dbReference type="SUPFAM" id="SSF52047">
    <property type="entry name" value="RNI-like"/>
    <property type="match status" value="1"/>
</dbReference>
<gene>
    <name evidence="1" type="ORF">BG011_005022</name>
</gene>
<protein>
    <recommendedName>
        <fullName evidence="3">F-box domain-containing protein</fullName>
    </recommendedName>
</protein>
<reference evidence="1" key="1">
    <citation type="journal article" date="2020" name="Fungal Divers.">
        <title>Resolving the Mortierellaceae phylogeny through synthesis of multi-gene phylogenetics and phylogenomics.</title>
        <authorList>
            <person name="Vandepol N."/>
            <person name="Liber J."/>
            <person name="Desiro A."/>
            <person name="Na H."/>
            <person name="Kennedy M."/>
            <person name="Barry K."/>
            <person name="Grigoriev I.V."/>
            <person name="Miller A.N."/>
            <person name="O'Donnell K."/>
            <person name="Stajich J.E."/>
            <person name="Bonito G."/>
        </authorList>
    </citation>
    <scope>NUCLEOTIDE SEQUENCE</scope>
    <source>
        <strain evidence="1">KOD948</strain>
    </source>
</reference>
<proteinExistence type="predicted"/>
<keyword evidence="2" id="KW-1185">Reference proteome</keyword>
<evidence type="ECO:0000313" key="1">
    <source>
        <dbReference type="EMBL" id="KAG0265322.1"/>
    </source>
</evidence>
<accession>A0A9P6QDB9</accession>
<dbReference type="Proteomes" id="UP000726737">
    <property type="component" value="Unassembled WGS sequence"/>
</dbReference>
<dbReference type="Gene3D" id="3.80.10.10">
    <property type="entry name" value="Ribonuclease Inhibitor"/>
    <property type="match status" value="2"/>
</dbReference>
<name>A0A9P6QDB9_9FUNG</name>
<organism evidence="1 2">
    <name type="scientific">Mortierella polycephala</name>
    <dbReference type="NCBI Taxonomy" id="41804"/>
    <lineage>
        <taxon>Eukaryota</taxon>
        <taxon>Fungi</taxon>
        <taxon>Fungi incertae sedis</taxon>
        <taxon>Mucoromycota</taxon>
        <taxon>Mortierellomycotina</taxon>
        <taxon>Mortierellomycetes</taxon>
        <taxon>Mortierellales</taxon>
        <taxon>Mortierellaceae</taxon>
        <taxon>Mortierella</taxon>
    </lineage>
</organism>
<sequence length="528" mass="60711">MFDIPELDDMVCLTLSREELVHCARVNKKWHKVVAPYLWRDIPQIMRYKQESAFRRTVLADYLQEQRHQQPLEEESRGSTQHIQVQSPCPLSSLAKYGPYIREIPSFDTLLEYLGPSRDITWPPQKLAEQTEGPTAQSKCLESSYPIETSKLKYLLARCSSKLESLTTEADIADIGDDEEYEEEVEEGLEAGAQLKDLRLLQCDDQLDSKAFWSWLWTRCHHLKRLDVCEISGIVPSLVEGMLTHMPYLDEIHLGRDGEDALHLTDNEVAALLDGSRKGWKVIEVKDTVEFWDEAKEALVRHYPTLEVLKVDGCGDFMGDDLARVLFSCPNLHTLVGIDDGSYLENTYGEIDACTLIDRDPDTDSLKTWACESSLKVLKIKIKNIPRLDVEDQFDVIAEAYPGQGRELQSRVYERLARLVNLEILWLGHYPYIVYDKHKEPREDQCDCLDMSLENGLGKLEGLKELKELNVSSMATRIGPKEVQWMTEHWPKLRAIYGLSKDDDSDGDKAVEWLQQHCRKIKTQEYDS</sequence>